<protein>
    <submittedName>
        <fullName evidence="1">Uncharacterized protein</fullName>
    </submittedName>
</protein>
<comment type="caution">
    <text evidence="1">The sequence shown here is derived from an EMBL/GenBank/DDBJ whole genome shotgun (WGS) entry which is preliminary data.</text>
</comment>
<proteinExistence type="predicted"/>
<gene>
    <name evidence="1" type="ORF">J2804_005874</name>
</gene>
<dbReference type="Proteomes" id="UP001264340">
    <property type="component" value="Unassembled WGS sequence"/>
</dbReference>
<evidence type="ECO:0000313" key="2">
    <source>
        <dbReference type="Proteomes" id="UP001264340"/>
    </source>
</evidence>
<reference evidence="1 2" key="1">
    <citation type="submission" date="2023-07" db="EMBL/GenBank/DDBJ databases">
        <title>Sorghum-associated microbial communities from plants grown in Nebraska, USA.</title>
        <authorList>
            <person name="Schachtman D."/>
        </authorList>
    </citation>
    <scope>NUCLEOTIDE SEQUENCE [LARGE SCALE GENOMIC DNA]</scope>
    <source>
        <strain evidence="1 2">DS1316</strain>
    </source>
</reference>
<sequence length="47" mass="5179">MPKAVIQAHRVSLTLFNASFQLANAGNPRQTPELAMTELKQVQISVE</sequence>
<keyword evidence="2" id="KW-1185">Reference proteome</keyword>
<organism evidence="1 2">
    <name type="scientific">Paraburkholderia terricola</name>
    <dbReference type="NCBI Taxonomy" id="169427"/>
    <lineage>
        <taxon>Bacteria</taxon>
        <taxon>Pseudomonadati</taxon>
        <taxon>Pseudomonadota</taxon>
        <taxon>Betaproteobacteria</taxon>
        <taxon>Burkholderiales</taxon>
        <taxon>Burkholderiaceae</taxon>
        <taxon>Paraburkholderia</taxon>
    </lineage>
</organism>
<dbReference type="EMBL" id="JAVDRP010000018">
    <property type="protein sequence ID" value="MDR6412439.1"/>
    <property type="molecule type" value="Genomic_DNA"/>
</dbReference>
<dbReference type="RefSeq" id="WP_310126458.1">
    <property type="nucleotide sequence ID" value="NZ_JAVDQV010000004.1"/>
</dbReference>
<accession>A0ABU1M096</accession>
<name>A0ABU1M096_9BURK</name>
<evidence type="ECO:0000313" key="1">
    <source>
        <dbReference type="EMBL" id="MDR6412439.1"/>
    </source>
</evidence>